<dbReference type="CDD" id="cd00371">
    <property type="entry name" value="HMA"/>
    <property type="match status" value="1"/>
</dbReference>
<proteinExistence type="predicted"/>
<dbReference type="EMBL" id="BPVZ01000150">
    <property type="protein sequence ID" value="GKV41423.1"/>
    <property type="molecule type" value="Genomic_DNA"/>
</dbReference>
<evidence type="ECO:0000313" key="3">
    <source>
        <dbReference type="Proteomes" id="UP001054252"/>
    </source>
</evidence>
<name>A0AAV5LVC6_9ROSI</name>
<dbReference type="Proteomes" id="UP001054252">
    <property type="component" value="Unassembled WGS sequence"/>
</dbReference>
<evidence type="ECO:0000313" key="2">
    <source>
        <dbReference type="EMBL" id="GKV41423.1"/>
    </source>
</evidence>
<accession>A0AAV5LVC6</accession>
<reference evidence="2 3" key="1">
    <citation type="journal article" date="2021" name="Commun. Biol.">
        <title>The genome of Shorea leprosula (Dipterocarpaceae) highlights the ecological relevance of drought in aseasonal tropical rainforests.</title>
        <authorList>
            <person name="Ng K.K.S."/>
            <person name="Kobayashi M.J."/>
            <person name="Fawcett J.A."/>
            <person name="Hatakeyama M."/>
            <person name="Paape T."/>
            <person name="Ng C.H."/>
            <person name="Ang C.C."/>
            <person name="Tnah L.H."/>
            <person name="Lee C.T."/>
            <person name="Nishiyama T."/>
            <person name="Sese J."/>
            <person name="O'Brien M.J."/>
            <person name="Copetti D."/>
            <person name="Mohd Noor M.I."/>
            <person name="Ong R.C."/>
            <person name="Putra M."/>
            <person name="Sireger I.Z."/>
            <person name="Indrioko S."/>
            <person name="Kosugi Y."/>
            <person name="Izuno A."/>
            <person name="Isagi Y."/>
            <person name="Lee S.L."/>
            <person name="Shimizu K.K."/>
        </authorList>
    </citation>
    <scope>NUCLEOTIDE SEQUENCE [LARGE SCALE GENOMIC DNA]</scope>
    <source>
        <strain evidence="2">214</strain>
    </source>
</reference>
<organism evidence="2 3">
    <name type="scientific">Rubroshorea leprosula</name>
    <dbReference type="NCBI Taxonomy" id="152421"/>
    <lineage>
        <taxon>Eukaryota</taxon>
        <taxon>Viridiplantae</taxon>
        <taxon>Streptophyta</taxon>
        <taxon>Embryophyta</taxon>
        <taxon>Tracheophyta</taxon>
        <taxon>Spermatophyta</taxon>
        <taxon>Magnoliopsida</taxon>
        <taxon>eudicotyledons</taxon>
        <taxon>Gunneridae</taxon>
        <taxon>Pentapetalae</taxon>
        <taxon>rosids</taxon>
        <taxon>malvids</taxon>
        <taxon>Malvales</taxon>
        <taxon>Dipterocarpaceae</taxon>
        <taxon>Rubroshorea</taxon>
    </lineage>
</organism>
<dbReference type="InterPro" id="IPR036163">
    <property type="entry name" value="HMA_dom_sf"/>
</dbReference>
<protein>
    <recommendedName>
        <fullName evidence="1">HMA domain-containing protein</fullName>
    </recommendedName>
</protein>
<dbReference type="Pfam" id="PF00403">
    <property type="entry name" value="HMA"/>
    <property type="match status" value="1"/>
</dbReference>
<dbReference type="SUPFAM" id="SSF55008">
    <property type="entry name" value="HMA, heavy metal-associated domain"/>
    <property type="match status" value="1"/>
</dbReference>
<comment type="caution">
    <text evidence="2">The sequence shown here is derived from an EMBL/GenBank/DDBJ whole genome shotgun (WGS) entry which is preliminary data.</text>
</comment>
<evidence type="ECO:0000259" key="1">
    <source>
        <dbReference type="PROSITE" id="PS50846"/>
    </source>
</evidence>
<feature type="domain" description="HMA" evidence="1">
    <location>
        <begin position="31"/>
        <end position="67"/>
    </location>
</feature>
<dbReference type="PROSITE" id="PS50846">
    <property type="entry name" value="HMA_2"/>
    <property type="match status" value="1"/>
</dbReference>
<dbReference type="Gene3D" id="3.30.70.100">
    <property type="match status" value="1"/>
</dbReference>
<dbReference type="AlphaFoldDB" id="A0AAV5LVC6"/>
<dbReference type="GO" id="GO:0046872">
    <property type="term" value="F:metal ion binding"/>
    <property type="evidence" value="ECO:0007669"/>
    <property type="project" value="InterPro"/>
</dbReference>
<keyword evidence="3" id="KW-1185">Reference proteome</keyword>
<gene>
    <name evidence="2" type="ORF">SLEP1_g48960</name>
</gene>
<dbReference type="InterPro" id="IPR006121">
    <property type="entry name" value="HMA_dom"/>
</dbReference>
<sequence length="67" mass="7509">MGIFNHLSDVAELCECPPFSHGHSKLRKKHLQTVEIEVKMDCEGCERKVRKSVEGMKGVTGVEVDPK</sequence>